<evidence type="ECO:0000259" key="1">
    <source>
        <dbReference type="PROSITE" id="PS51781"/>
    </source>
</evidence>
<dbReference type="GO" id="GO:0008061">
    <property type="term" value="F:chitin binding"/>
    <property type="evidence" value="ECO:0007669"/>
    <property type="project" value="InterPro"/>
</dbReference>
<reference evidence="3 4" key="1">
    <citation type="submission" date="2015-01" db="EMBL/GenBank/DDBJ databases">
        <title>Paenibacillus swuensis/DY6/whole genome sequencing.</title>
        <authorList>
            <person name="Kim M.K."/>
            <person name="Srinivasan S."/>
            <person name="Lee J.-J."/>
        </authorList>
    </citation>
    <scope>NUCLEOTIDE SEQUENCE [LARGE SCALE GENOMIC DNA]</scope>
    <source>
        <strain evidence="3 4">DY6</strain>
    </source>
</reference>
<dbReference type="EMBL" id="CP011388">
    <property type="protein sequence ID" value="ANE45121.1"/>
    <property type="molecule type" value="Genomic_DNA"/>
</dbReference>
<dbReference type="Pfam" id="PF07833">
    <property type="entry name" value="Cu_amine_oxidN1"/>
    <property type="match status" value="1"/>
</dbReference>
<dbReference type="Pfam" id="PF08239">
    <property type="entry name" value="SH3_3"/>
    <property type="match status" value="1"/>
</dbReference>
<dbReference type="SMART" id="SM00287">
    <property type="entry name" value="SH3b"/>
    <property type="match status" value="1"/>
</dbReference>
<gene>
    <name evidence="3" type="ORF">SY83_00825</name>
</gene>
<protein>
    <submittedName>
        <fullName evidence="3">Glycosyl hydrolase</fullName>
    </submittedName>
</protein>
<dbReference type="Proteomes" id="UP000076927">
    <property type="component" value="Chromosome"/>
</dbReference>
<dbReference type="PANTHER" id="PTHR46066">
    <property type="entry name" value="CHITINASE DOMAIN-CONTAINING PROTEIN 1 FAMILY MEMBER"/>
    <property type="match status" value="1"/>
</dbReference>
<dbReference type="PROSITE" id="PS51781">
    <property type="entry name" value="SH3B"/>
    <property type="match status" value="1"/>
</dbReference>
<dbReference type="AlphaFoldDB" id="A0A172TDP2"/>
<dbReference type="Gene3D" id="3.20.20.80">
    <property type="entry name" value="Glycosidases"/>
    <property type="match status" value="1"/>
</dbReference>
<organism evidence="3 4">
    <name type="scientific">Paenibacillus swuensis</name>
    <dbReference type="NCBI Taxonomy" id="1178515"/>
    <lineage>
        <taxon>Bacteria</taxon>
        <taxon>Bacillati</taxon>
        <taxon>Bacillota</taxon>
        <taxon>Bacilli</taxon>
        <taxon>Bacillales</taxon>
        <taxon>Paenibacillaceae</taxon>
        <taxon>Paenibacillus</taxon>
    </lineage>
</organism>
<name>A0A172TDP2_9BACL</name>
<keyword evidence="3" id="KW-0378">Hydrolase</keyword>
<accession>A0A172TDP2</accession>
<sequence length="563" mass="63601">MYLFIWICIVTSICLSVYYLLFAPNTERVEPDFHGLDKPVFYRGLQLEEAAVGTGEGLMLTLETLQKHIDGSIYYEETTESVILTTKDKVVRLRTERLTGLLNAKPLQLHFPVKKIQGRLYVPVAPIKQLYGLVITENPSTGAVLLKKTGDVIRSATAESQDDLKGNSFPLRVEPDRRAPIVADLIKGQQVTVWDSTDDWLKVQLQNGVVGYIKTNHVLQGKEETVKAPTAEKMPYTPWKPAAGKVNLTWEHVVRATPDPAGFAPMPGVNVISPTWFELLDGQGNIASKADMPYVKWAHAKGLQVWALFSNGFEPDRTSAALATYDRRLSMIKQILSYAETYDLQGINLDFEHVYLKDKALLTQFVRELTPLLHEQGLVVSMDVTPKSTSEVWSLFYDRKALAQTVDYMMIMAYDEHWASSPEAGSVASLPWTEVSLRRILEEDEVPADKVVLAIPFYTRLWTEETVNGTLDVSSKALSMEKINGIILEKKLKPVFLPDIGQHYVEYTEGGKRYRAWLEDATSVKARMELVRKYKLAGTASWRRGFETPEIWAGLQQELFRKP</sequence>
<dbReference type="PANTHER" id="PTHR46066:SF2">
    <property type="entry name" value="CHITINASE DOMAIN-CONTAINING PROTEIN 1"/>
    <property type="match status" value="1"/>
</dbReference>
<dbReference type="GO" id="GO:0016787">
    <property type="term" value="F:hydrolase activity"/>
    <property type="evidence" value="ECO:0007669"/>
    <property type="project" value="UniProtKB-KW"/>
</dbReference>
<dbReference type="InterPro" id="IPR029070">
    <property type="entry name" value="Chitinase_insertion_sf"/>
</dbReference>
<feature type="domain" description="GH18" evidence="2">
    <location>
        <begin position="230"/>
        <end position="562"/>
    </location>
</feature>
<dbReference type="InterPro" id="IPR001223">
    <property type="entry name" value="Glyco_hydro18_cat"/>
</dbReference>
<dbReference type="STRING" id="1178515.SY83_00825"/>
<dbReference type="GO" id="GO:0005975">
    <property type="term" value="P:carbohydrate metabolic process"/>
    <property type="evidence" value="ECO:0007669"/>
    <property type="project" value="InterPro"/>
</dbReference>
<evidence type="ECO:0000259" key="2">
    <source>
        <dbReference type="PROSITE" id="PS51910"/>
    </source>
</evidence>
<dbReference type="InterPro" id="IPR011583">
    <property type="entry name" value="Chitinase_II/V-like_cat"/>
</dbReference>
<dbReference type="InterPro" id="IPR017853">
    <property type="entry name" value="GH"/>
</dbReference>
<dbReference type="Gene3D" id="3.30.457.10">
    <property type="entry name" value="Copper amine oxidase-like, N-terminal domain"/>
    <property type="match status" value="1"/>
</dbReference>
<dbReference type="SMART" id="SM00636">
    <property type="entry name" value="Glyco_18"/>
    <property type="match status" value="1"/>
</dbReference>
<proteinExistence type="predicted"/>
<dbReference type="SUPFAM" id="SSF55383">
    <property type="entry name" value="Copper amine oxidase, domain N"/>
    <property type="match status" value="1"/>
</dbReference>
<dbReference type="Gene3D" id="3.10.50.10">
    <property type="match status" value="1"/>
</dbReference>
<dbReference type="Gene3D" id="2.30.30.40">
    <property type="entry name" value="SH3 Domains"/>
    <property type="match status" value="1"/>
</dbReference>
<dbReference type="OrthoDB" id="9775889at2"/>
<dbReference type="KEGG" id="pswu:SY83_00825"/>
<evidence type="ECO:0000313" key="4">
    <source>
        <dbReference type="Proteomes" id="UP000076927"/>
    </source>
</evidence>
<feature type="domain" description="SH3b" evidence="1">
    <location>
        <begin position="155"/>
        <end position="222"/>
    </location>
</feature>
<dbReference type="Pfam" id="PF00704">
    <property type="entry name" value="Glyco_hydro_18"/>
    <property type="match status" value="1"/>
</dbReference>
<keyword evidence="4" id="KW-1185">Reference proteome</keyword>
<dbReference type="SUPFAM" id="SSF51445">
    <property type="entry name" value="(Trans)glycosidases"/>
    <property type="match status" value="1"/>
</dbReference>
<evidence type="ECO:0000313" key="3">
    <source>
        <dbReference type="EMBL" id="ANE45121.1"/>
    </source>
</evidence>
<dbReference type="PROSITE" id="PS51910">
    <property type="entry name" value="GH18_2"/>
    <property type="match status" value="1"/>
</dbReference>
<dbReference type="RefSeq" id="WP_068603378.1">
    <property type="nucleotide sequence ID" value="NZ_CP011388.1"/>
</dbReference>
<dbReference type="InterPro" id="IPR036582">
    <property type="entry name" value="Mao_N_sf"/>
</dbReference>
<dbReference type="InterPro" id="IPR003646">
    <property type="entry name" value="SH3-like_bac-type"/>
</dbReference>
<dbReference type="InterPro" id="IPR012854">
    <property type="entry name" value="Cu_amine_oxidase-like_N"/>
</dbReference>
<dbReference type="PATRIC" id="fig|1178515.4.peg.137"/>